<dbReference type="EMBL" id="CP047616">
    <property type="protein sequence ID" value="QIW53506.1"/>
    <property type="molecule type" value="Genomic_DNA"/>
</dbReference>
<protein>
    <submittedName>
        <fullName evidence="1">Uncharacterized protein</fullName>
    </submittedName>
</protein>
<evidence type="ECO:0000313" key="2">
    <source>
        <dbReference type="Proteomes" id="UP000501945"/>
    </source>
</evidence>
<dbReference type="RefSeq" id="WP_167838594.1">
    <property type="nucleotide sequence ID" value="NZ_CP047616.1"/>
</dbReference>
<gene>
    <name evidence="1" type="ORF">GU336_04755</name>
</gene>
<evidence type="ECO:0000313" key="1">
    <source>
        <dbReference type="EMBL" id="QIW53506.1"/>
    </source>
</evidence>
<accession>A0A6H0UDS6</accession>
<dbReference type="Proteomes" id="UP000501945">
    <property type="component" value="Chromosome"/>
</dbReference>
<proteinExistence type="predicted"/>
<dbReference type="AlphaFoldDB" id="A0A6H0UDS6"/>
<sequence length="87" mass="9857">MKKVIENKIVYLIEIALIVIGLLCAVVVIQDNKEDARLRGNQILSRRQSHHTLVRSKKPEPSKSISRFVTILSGESHLKSNVKPNQE</sequence>
<organism evidence="1 2">
    <name type="scientific">Pseudolactococcus raffinolactis</name>
    <dbReference type="NCBI Taxonomy" id="1366"/>
    <lineage>
        <taxon>Bacteria</taxon>
        <taxon>Bacillati</taxon>
        <taxon>Bacillota</taxon>
        <taxon>Bacilli</taxon>
        <taxon>Lactobacillales</taxon>
        <taxon>Streptococcaceae</taxon>
        <taxon>Pseudolactococcus</taxon>
    </lineage>
</organism>
<reference evidence="1 2" key="1">
    <citation type="submission" date="2019-12" db="EMBL/GenBank/DDBJ databases">
        <title>Whole genome sequences of Lactococcus raffinolactis strains isolated from sewage.</title>
        <authorList>
            <person name="Ybazeta G."/>
            <person name="Ross M."/>
            <person name="Brabant-Kirwan D."/>
            <person name="Saleh M."/>
            <person name="Dillon J.A."/>
            <person name="Splinter K."/>
            <person name="Nokhbeh R."/>
        </authorList>
    </citation>
    <scope>NUCLEOTIDE SEQUENCE [LARGE SCALE GENOMIC DNA]</scope>
    <source>
        <strain evidence="1 2">Lr_19_5</strain>
    </source>
</reference>
<name>A0A6H0UDS6_9LACT</name>